<name>A0AAD2AA66_9LAMI</name>
<reference evidence="3" key="1">
    <citation type="submission" date="2023-05" db="EMBL/GenBank/DDBJ databases">
        <authorList>
            <person name="Huff M."/>
        </authorList>
    </citation>
    <scope>NUCLEOTIDE SEQUENCE</scope>
</reference>
<keyword evidence="4" id="KW-1185">Reference proteome</keyword>
<dbReference type="AlphaFoldDB" id="A0AAD2AA66"/>
<dbReference type="GO" id="GO:0016747">
    <property type="term" value="F:acyltransferase activity, transferring groups other than amino-acyl groups"/>
    <property type="evidence" value="ECO:0007669"/>
    <property type="project" value="UniProtKB-ARBA"/>
</dbReference>
<dbReference type="Pfam" id="PF02458">
    <property type="entry name" value="Transferase"/>
    <property type="match status" value="1"/>
</dbReference>
<dbReference type="PANTHER" id="PTHR31625">
    <property type="match status" value="1"/>
</dbReference>
<dbReference type="FunFam" id="3.30.559.10:FF:000035">
    <property type="entry name" value="Phenolic glucoside malonyltransferase 1"/>
    <property type="match status" value="1"/>
</dbReference>
<keyword evidence="1" id="KW-0808">Transferase</keyword>
<evidence type="ECO:0000256" key="2">
    <source>
        <dbReference type="ARBA" id="ARBA00023315"/>
    </source>
</evidence>
<dbReference type="Proteomes" id="UP000834106">
    <property type="component" value="Chromosome 20"/>
</dbReference>
<organism evidence="3 4">
    <name type="scientific">Fraxinus pennsylvanica</name>
    <dbReference type="NCBI Taxonomy" id="56036"/>
    <lineage>
        <taxon>Eukaryota</taxon>
        <taxon>Viridiplantae</taxon>
        <taxon>Streptophyta</taxon>
        <taxon>Embryophyta</taxon>
        <taxon>Tracheophyta</taxon>
        <taxon>Spermatophyta</taxon>
        <taxon>Magnoliopsida</taxon>
        <taxon>eudicotyledons</taxon>
        <taxon>Gunneridae</taxon>
        <taxon>Pentapetalae</taxon>
        <taxon>asterids</taxon>
        <taxon>lamiids</taxon>
        <taxon>Lamiales</taxon>
        <taxon>Oleaceae</taxon>
        <taxon>Oleeae</taxon>
        <taxon>Fraxinus</taxon>
    </lineage>
</organism>
<gene>
    <name evidence="3" type="ORF">FPE_LOCUS31863</name>
</gene>
<keyword evidence="2" id="KW-0012">Acyltransferase</keyword>
<protein>
    <submittedName>
        <fullName evidence="3">Uncharacterized protein</fullName>
    </submittedName>
</protein>
<dbReference type="InterPro" id="IPR051504">
    <property type="entry name" value="Plant_metabolite_acyltrans"/>
</dbReference>
<evidence type="ECO:0000313" key="4">
    <source>
        <dbReference type="Proteomes" id="UP000834106"/>
    </source>
</evidence>
<proteinExistence type="predicted"/>
<evidence type="ECO:0000313" key="3">
    <source>
        <dbReference type="EMBL" id="CAI9784433.1"/>
    </source>
</evidence>
<sequence>MATQLEHCEIAPPNGKVTELTLPLTFFDIPWLYFHPIQRLLFYEFPCSKAYFMDTIIPSLKESLSLTLKHYIPLAGNILCPLSGEKPVLRFVFQDSVPLIIAESNEDFNNLTANYARDADQFHPFVPELPPPKEEAQFKIIRAFCLQVTLFPDHGLCLGFTNHHAIGDASSIVGFIKAWASISKLAGDSQLIEAKSLPCFDRSVVKDPRGIADMYWNQMKNFKFLSSSLHLPTNKVRATYILHQTDIQKLKDSLLARKPGLVHPSSFVVTIAYVWTCLVKSGHGNGEKVDPDESEYFSFAVDCRARMNPPVPANYFGNCIGGAIVIKKHQELIEKDGFFNAAESIAEMIRIKVNNKDEMMKGAENWLREFGDLVGKRLLSVAGSPKFDLYDADYGWGRPKKLEAVSIDGEDSISLCKSRDSEGGLEIGLSLPRTKMDAFAALFSSGLGFYQMKFSTPINTTAFFGFNNPYNLLSEFLHCDVQYCLFNWSLFLF</sequence>
<accession>A0AAD2AA66</accession>
<dbReference type="Gene3D" id="3.30.559.10">
    <property type="entry name" value="Chloramphenicol acetyltransferase-like domain"/>
    <property type="match status" value="2"/>
</dbReference>
<evidence type="ECO:0000256" key="1">
    <source>
        <dbReference type="ARBA" id="ARBA00022679"/>
    </source>
</evidence>
<dbReference type="EMBL" id="OU503055">
    <property type="protein sequence ID" value="CAI9784433.1"/>
    <property type="molecule type" value="Genomic_DNA"/>
</dbReference>
<dbReference type="InterPro" id="IPR023213">
    <property type="entry name" value="CAT-like_dom_sf"/>
</dbReference>